<keyword evidence="1" id="KW-1133">Transmembrane helix</keyword>
<evidence type="ECO:0000313" key="4">
    <source>
        <dbReference type="Proteomes" id="UP000722989"/>
    </source>
</evidence>
<keyword evidence="4" id="KW-1185">Reference proteome</keyword>
<comment type="caution">
    <text evidence="3">The sequence shown here is derived from an EMBL/GenBank/DDBJ whole genome shotgun (WGS) entry which is preliminary data.</text>
</comment>
<reference evidence="3 4" key="1">
    <citation type="submission" date="2020-03" db="EMBL/GenBank/DDBJ databases">
        <title>WGS of the type strain of Planosporangium spp.</title>
        <authorList>
            <person name="Thawai C."/>
        </authorList>
    </citation>
    <scope>NUCLEOTIDE SEQUENCE [LARGE SCALE GENOMIC DNA]</scope>
    <source>
        <strain evidence="3 4">TBRC 5610</strain>
    </source>
</reference>
<name>A0ABX0XYU9_9ACTN</name>
<gene>
    <name evidence="3" type="ORF">HC031_16235</name>
</gene>
<accession>A0ABX0XYU9</accession>
<dbReference type="Pfam" id="PF18075">
    <property type="entry name" value="FtsX_ECD"/>
    <property type="match status" value="1"/>
</dbReference>
<dbReference type="Proteomes" id="UP000722989">
    <property type="component" value="Unassembled WGS sequence"/>
</dbReference>
<dbReference type="RefSeq" id="WP_167926153.1">
    <property type="nucleotide sequence ID" value="NZ_JAATVY010000010.1"/>
</dbReference>
<keyword evidence="1" id="KW-0472">Membrane</keyword>
<dbReference type="Gene3D" id="3.30.70.3040">
    <property type="match status" value="1"/>
</dbReference>
<dbReference type="InterPro" id="IPR040690">
    <property type="entry name" value="FtsX_ECD"/>
</dbReference>
<evidence type="ECO:0000313" key="3">
    <source>
        <dbReference type="EMBL" id="NJC71249.1"/>
    </source>
</evidence>
<evidence type="ECO:0000259" key="2">
    <source>
        <dbReference type="Pfam" id="PF18075"/>
    </source>
</evidence>
<protein>
    <recommendedName>
        <fullName evidence="2">FtsX extracellular domain-containing protein</fullName>
    </recommendedName>
</protein>
<evidence type="ECO:0000256" key="1">
    <source>
        <dbReference type="SAM" id="Phobius"/>
    </source>
</evidence>
<organism evidence="3 4">
    <name type="scientific">Planosporangium thailandense</name>
    <dbReference type="NCBI Taxonomy" id="765197"/>
    <lineage>
        <taxon>Bacteria</taxon>
        <taxon>Bacillati</taxon>
        <taxon>Actinomycetota</taxon>
        <taxon>Actinomycetes</taxon>
        <taxon>Micromonosporales</taxon>
        <taxon>Micromonosporaceae</taxon>
        <taxon>Planosporangium</taxon>
    </lineage>
</organism>
<dbReference type="EMBL" id="JAATVY010000010">
    <property type="protein sequence ID" value="NJC71249.1"/>
    <property type="molecule type" value="Genomic_DNA"/>
</dbReference>
<feature type="domain" description="FtsX extracellular" evidence="2">
    <location>
        <begin position="56"/>
        <end position="147"/>
    </location>
</feature>
<keyword evidence="1" id="KW-0812">Transmembrane</keyword>
<proteinExistence type="predicted"/>
<feature type="transmembrane region" description="Helical" evidence="1">
    <location>
        <begin position="26"/>
        <end position="48"/>
    </location>
</feature>
<sequence length="165" mass="17888">MDVSTDPGPPLASPDPTTPRRRHLRLLLVVGIAALAGAVAATALVLVFGQPKHQYNVTVFVADDITPEQKTAVKAALPALHPVNGVQFEDRAQAWKRFQQLFKDAPDLLASSRAEYMPESFRLETTGREFDCAALARVRRLPGVKEVQVVQRPVKGHTGAVVACS</sequence>